<evidence type="ECO:0000313" key="2">
    <source>
        <dbReference type="EMBL" id="MBB3116158.1"/>
    </source>
</evidence>
<evidence type="ECO:0000256" key="1">
    <source>
        <dbReference type="SAM" id="MobiDB-lite"/>
    </source>
</evidence>
<comment type="caution">
    <text evidence="2">The sequence shown here is derived from an EMBL/GenBank/DDBJ whole genome shotgun (WGS) entry which is preliminary data.</text>
</comment>
<dbReference type="AlphaFoldDB" id="A0A8I0CMX7"/>
<sequence>MSTLSDAHGTPTHSTHRPRAAHSAPVADASHGASGTGTTPPSRRRTGRIIAGAVAACALGAVGLAGQGVAGPVASAVPATSAPAGDTTAPATPATSAPAAAPSTTAAPAPTGDTTAPAAPADLQHAVDRVAQETGATLGVSLIRADGTGAQSAGPLQSGPAWSTSKIPVSVAALRKDPTLLPTVQAAIEKSDNAAATTLWESLGTPEEAGRAAEQVLRDGGDTTTHVETRKVRPEFTSFGQTQWSLADQAAFITHLPQVEGAAPVLDAMHHVIPEQAYGLGTLAGAAFKGGWGPDENGRYLVRQVALVDTPAGLVGVAVAVQPADGTYEAGQTALTALAGAIRGVVTGA</sequence>
<dbReference type="EMBL" id="JACHWT010000005">
    <property type="protein sequence ID" value="MBB3116158.1"/>
    <property type="molecule type" value="Genomic_DNA"/>
</dbReference>
<dbReference type="RefSeq" id="WP_125186440.1">
    <property type="nucleotide sequence ID" value="NZ_CP047187.1"/>
</dbReference>
<proteinExistence type="predicted"/>
<feature type="region of interest" description="Disordered" evidence="1">
    <location>
        <begin position="1"/>
        <end position="44"/>
    </location>
</feature>
<evidence type="ECO:0000313" key="3">
    <source>
        <dbReference type="Proteomes" id="UP000612712"/>
    </source>
</evidence>
<dbReference type="Gene3D" id="3.40.710.10">
    <property type="entry name" value="DD-peptidase/beta-lactamase superfamily"/>
    <property type="match status" value="1"/>
</dbReference>
<dbReference type="GeneID" id="60809461"/>
<accession>A0A8I0CMX7</accession>
<organism evidence="2 3">
    <name type="scientific">Corynebacterium bovis DSM 20582 = CIP 54.80</name>
    <dbReference type="NCBI Taxonomy" id="927655"/>
    <lineage>
        <taxon>Bacteria</taxon>
        <taxon>Bacillati</taxon>
        <taxon>Actinomycetota</taxon>
        <taxon>Actinomycetes</taxon>
        <taxon>Mycobacteriales</taxon>
        <taxon>Corynebacteriaceae</taxon>
        <taxon>Corynebacterium</taxon>
    </lineage>
</organism>
<dbReference type="InterPro" id="IPR012338">
    <property type="entry name" value="Beta-lactam/transpept-like"/>
</dbReference>
<feature type="region of interest" description="Disordered" evidence="1">
    <location>
        <begin position="76"/>
        <end position="118"/>
    </location>
</feature>
<dbReference type="Proteomes" id="UP000612712">
    <property type="component" value="Unassembled WGS sequence"/>
</dbReference>
<reference evidence="2" key="1">
    <citation type="submission" date="2020-08" db="EMBL/GenBank/DDBJ databases">
        <title>Sequencing the genomes of 1000 actinobacteria strains.</title>
        <authorList>
            <person name="Klenk H.-P."/>
        </authorList>
    </citation>
    <scope>NUCLEOTIDE SEQUENCE</scope>
    <source>
        <strain evidence="2">DSM 20582</strain>
    </source>
</reference>
<name>A0A8I0CMX7_9CORY</name>
<evidence type="ECO:0008006" key="4">
    <source>
        <dbReference type="Google" id="ProtNLM"/>
    </source>
</evidence>
<dbReference type="SUPFAM" id="SSF56601">
    <property type="entry name" value="beta-lactamase/transpeptidase-like"/>
    <property type="match status" value="1"/>
</dbReference>
<gene>
    <name evidence="2" type="ORF">FHU32_001385</name>
</gene>
<protein>
    <recommendedName>
        <fullName evidence="4">Beta-lactamase class A</fullName>
    </recommendedName>
</protein>